<gene>
    <name evidence="2" type="ORF">EV213_105181</name>
</gene>
<dbReference type="InterPro" id="IPR036291">
    <property type="entry name" value="NAD(P)-bd_dom_sf"/>
</dbReference>
<reference evidence="2 3" key="1">
    <citation type="submission" date="2019-03" db="EMBL/GenBank/DDBJ databases">
        <title>Genomic Encyclopedia of Type Strains, Phase IV (KMG-IV): sequencing the most valuable type-strain genomes for metagenomic binning, comparative biology and taxonomic classification.</title>
        <authorList>
            <person name="Goeker M."/>
        </authorList>
    </citation>
    <scope>NUCLEOTIDE SEQUENCE [LARGE SCALE GENOMIC DNA]</scope>
    <source>
        <strain evidence="2 3">DSM 28697</strain>
    </source>
</reference>
<organism evidence="2 3">
    <name type="scientific">Aureibacillus halotolerans</name>
    <dbReference type="NCBI Taxonomy" id="1508390"/>
    <lineage>
        <taxon>Bacteria</taxon>
        <taxon>Bacillati</taxon>
        <taxon>Bacillota</taxon>
        <taxon>Bacilli</taxon>
        <taxon>Bacillales</taxon>
        <taxon>Bacillaceae</taxon>
        <taxon>Aureibacillus</taxon>
    </lineage>
</organism>
<dbReference type="RefSeq" id="WP_243740033.1">
    <property type="nucleotide sequence ID" value="NZ_SNYJ01000005.1"/>
</dbReference>
<dbReference type="InterPro" id="IPR016040">
    <property type="entry name" value="NAD(P)-bd_dom"/>
</dbReference>
<dbReference type="EMBL" id="SNYJ01000005">
    <property type="protein sequence ID" value="TDQ40835.1"/>
    <property type="molecule type" value="Genomic_DNA"/>
</dbReference>
<name>A0A4R6U8A2_9BACI</name>
<evidence type="ECO:0000313" key="2">
    <source>
        <dbReference type="EMBL" id="TDQ40835.1"/>
    </source>
</evidence>
<evidence type="ECO:0000313" key="3">
    <source>
        <dbReference type="Proteomes" id="UP000295632"/>
    </source>
</evidence>
<dbReference type="Gene3D" id="3.40.50.720">
    <property type="entry name" value="NAD(P)-binding Rossmann-like Domain"/>
    <property type="match status" value="1"/>
</dbReference>
<dbReference type="AlphaFoldDB" id="A0A4R6U8A2"/>
<dbReference type="PANTHER" id="PTHR12126">
    <property type="entry name" value="NADH-UBIQUINONE OXIDOREDUCTASE 39 KDA SUBUNIT-RELATED"/>
    <property type="match status" value="1"/>
</dbReference>
<sequence>MKQHKKPVIALTGASGYIGSHLIEHLSQQGHVVALSRHGDDKQDTDHISWRSCDLFSLQDAEKGLKGADIAIYLVHSMKPGAKLTQASFEDMDLILADNFAKAAKRNGVKQIVYLSGLMPVNQSDLSRHLRSRLEVEKVLQYYGTPVTVLRAGLIIGPEGSSFPILATLVKRLPAMLLPTWTRTNTHPIALNDVLHAFVSVVDQERYYDQIIDLGGPEVMSYREMMFRTAAIMNKKRRLINVPVLTVKLSRLWVMLTTQYPKETVYPLIESLRHPMVADDSRMVAGVSDGRIGFEEAVQLALAEGSTTSRKTFSQMPLRPLVRSIQRVPLPEGASAKWAAQHYISWLAKACWPLLRTETRASETYVISLRWSSSPLLVLSFAKERSTTTRALFYITGGLFANVKESQRGRIEFRQVPGKQECLIAIHEYMPSLPWVFYKATQAKAHLLVMTLYKWHLMRFSAIKNQAFQSDGYLEA</sequence>
<dbReference type="Pfam" id="PF13460">
    <property type="entry name" value="NAD_binding_10"/>
    <property type="match status" value="1"/>
</dbReference>
<dbReference type="SUPFAM" id="SSF51735">
    <property type="entry name" value="NAD(P)-binding Rossmann-fold domains"/>
    <property type="match status" value="1"/>
</dbReference>
<keyword evidence="3" id="KW-1185">Reference proteome</keyword>
<accession>A0A4R6U8A2</accession>
<protein>
    <submittedName>
        <fullName evidence="2">Uncharacterized protein YbjT (DUF2867 family)</fullName>
    </submittedName>
</protein>
<dbReference type="Proteomes" id="UP000295632">
    <property type="component" value="Unassembled WGS sequence"/>
</dbReference>
<feature type="domain" description="NAD(P)-binding" evidence="1">
    <location>
        <begin position="13"/>
        <end position="154"/>
    </location>
</feature>
<dbReference type="InterPro" id="IPR051207">
    <property type="entry name" value="ComplexI_NDUFA9_subunit"/>
</dbReference>
<evidence type="ECO:0000259" key="1">
    <source>
        <dbReference type="Pfam" id="PF13460"/>
    </source>
</evidence>
<comment type="caution">
    <text evidence="2">The sequence shown here is derived from an EMBL/GenBank/DDBJ whole genome shotgun (WGS) entry which is preliminary data.</text>
</comment>
<proteinExistence type="predicted"/>
<dbReference type="GO" id="GO:0044877">
    <property type="term" value="F:protein-containing complex binding"/>
    <property type="evidence" value="ECO:0007669"/>
    <property type="project" value="TreeGrafter"/>
</dbReference>
<dbReference type="PANTHER" id="PTHR12126:SF11">
    <property type="entry name" value="NADH DEHYDROGENASE [UBIQUINONE] 1 ALPHA SUBCOMPLEX SUBUNIT 9, MITOCHONDRIAL"/>
    <property type="match status" value="1"/>
</dbReference>